<keyword evidence="2" id="KW-1003">Cell membrane</keyword>
<feature type="transmembrane region" description="Helical" evidence="9">
    <location>
        <begin position="520"/>
        <end position="542"/>
    </location>
</feature>
<dbReference type="PANTHER" id="PTHR43302">
    <property type="entry name" value="TRANSPORTER ARSB-RELATED"/>
    <property type="match status" value="1"/>
</dbReference>
<dbReference type="InterPro" id="IPR036390">
    <property type="entry name" value="WH_DNA-bd_sf"/>
</dbReference>
<dbReference type="PANTHER" id="PTHR43302:SF5">
    <property type="entry name" value="TRANSPORTER ARSB-RELATED"/>
    <property type="match status" value="1"/>
</dbReference>
<feature type="domain" description="HTH arsR-type" evidence="10">
    <location>
        <begin position="1"/>
        <end position="92"/>
    </location>
</feature>
<feature type="transmembrane region" description="Helical" evidence="9">
    <location>
        <begin position="234"/>
        <end position="251"/>
    </location>
</feature>
<dbReference type="InterPro" id="IPR000802">
    <property type="entry name" value="Arsenical_pump_ArsB"/>
</dbReference>
<keyword evidence="8" id="KW-0804">Transcription</keyword>
<dbReference type="GO" id="GO:0008490">
    <property type="term" value="F:arsenite secondary active transmembrane transporter activity"/>
    <property type="evidence" value="ECO:0007669"/>
    <property type="project" value="TreeGrafter"/>
</dbReference>
<evidence type="ECO:0000256" key="1">
    <source>
        <dbReference type="ARBA" id="ARBA00004651"/>
    </source>
</evidence>
<evidence type="ECO:0000256" key="8">
    <source>
        <dbReference type="ARBA" id="ARBA00023163"/>
    </source>
</evidence>
<dbReference type="NCBIfam" id="NF011980">
    <property type="entry name" value="PRK15445.1"/>
    <property type="match status" value="1"/>
</dbReference>
<keyword evidence="4 9" id="KW-1133">Transmembrane helix</keyword>
<feature type="transmembrane region" description="Helical" evidence="9">
    <location>
        <begin position="341"/>
        <end position="359"/>
    </location>
</feature>
<dbReference type="FunFam" id="1.10.10.10:FF:000279">
    <property type="entry name" value="Transcriptional regulator, ArsR family"/>
    <property type="match status" value="1"/>
</dbReference>
<feature type="transmembrane region" description="Helical" evidence="9">
    <location>
        <begin position="435"/>
        <end position="453"/>
    </location>
</feature>
<dbReference type="InterPro" id="IPR011991">
    <property type="entry name" value="ArsR-like_HTH"/>
</dbReference>
<evidence type="ECO:0000313" key="11">
    <source>
        <dbReference type="EMBL" id="CDW59557.1"/>
    </source>
</evidence>
<dbReference type="GO" id="GO:0042960">
    <property type="term" value="F:antimonite secondary active transmembrane transporter activity"/>
    <property type="evidence" value="ECO:0007669"/>
    <property type="project" value="TreeGrafter"/>
</dbReference>
<dbReference type="AlphaFoldDB" id="A0A077ZGT2"/>
<evidence type="ECO:0000256" key="9">
    <source>
        <dbReference type="SAM" id="Phobius"/>
    </source>
</evidence>
<reference evidence="11" key="1">
    <citation type="submission" date="2014-01" db="EMBL/GenBank/DDBJ databases">
        <authorList>
            <person name="Aslett M."/>
        </authorList>
    </citation>
    <scope>NUCLEOTIDE SEQUENCE</scope>
</reference>
<feature type="transmembrane region" description="Helical" evidence="9">
    <location>
        <begin position="258"/>
        <end position="282"/>
    </location>
</feature>
<evidence type="ECO:0000256" key="3">
    <source>
        <dbReference type="ARBA" id="ARBA00022692"/>
    </source>
</evidence>
<protein>
    <submittedName>
        <fullName evidence="11">HTH 5 and ArsB domain containing protein</fullName>
    </submittedName>
</protein>
<dbReference type="PROSITE" id="PS00846">
    <property type="entry name" value="HTH_ARSR_1"/>
    <property type="match status" value="1"/>
</dbReference>
<dbReference type="NCBIfam" id="NF033788">
    <property type="entry name" value="HTH_metalloreg"/>
    <property type="match status" value="1"/>
</dbReference>
<keyword evidence="6" id="KW-0238">DNA-binding</keyword>
<dbReference type="GO" id="GO:0003700">
    <property type="term" value="F:DNA-binding transcription factor activity"/>
    <property type="evidence" value="ECO:0007669"/>
    <property type="project" value="InterPro"/>
</dbReference>
<dbReference type="Proteomes" id="UP000030665">
    <property type="component" value="Unassembled WGS sequence"/>
</dbReference>
<dbReference type="NCBIfam" id="TIGR00935">
    <property type="entry name" value="2a45"/>
    <property type="match status" value="1"/>
</dbReference>
<accession>A0A077ZGT2</accession>
<evidence type="ECO:0000259" key="10">
    <source>
        <dbReference type="PROSITE" id="PS50987"/>
    </source>
</evidence>
<dbReference type="SUPFAM" id="SSF46785">
    <property type="entry name" value="Winged helix' DNA-binding domain"/>
    <property type="match status" value="1"/>
</dbReference>
<dbReference type="STRING" id="36087.A0A077ZGT2"/>
<evidence type="ECO:0000256" key="4">
    <source>
        <dbReference type="ARBA" id="ARBA00022989"/>
    </source>
</evidence>
<evidence type="ECO:0000313" key="12">
    <source>
        <dbReference type="Proteomes" id="UP000030665"/>
    </source>
</evidence>
<evidence type="ECO:0000256" key="7">
    <source>
        <dbReference type="ARBA" id="ARBA00023136"/>
    </source>
</evidence>
<dbReference type="InterPro" id="IPR001845">
    <property type="entry name" value="HTH_ArsR_DNA-bd_dom"/>
</dbReference>
<sequence>MSFLLPIQLFKILADETRLGIVLLLSELGELCVCDLCTALDQSQPKISRHLALLRESGLLLDRKQGKWVHYRLSPHIPAWAAKIIDEAWRCEQEKVQAIVRNLARQNCSGDNVFYPGGIMLLAGAIFVLTIVLVIWQPKGLGIGWSATLGAVLALVTGVVHPGDIPVVWNIVWNATAAFIAVIIISLLLDESGFFEWAALHVSRWGNGRGRLLFTWIVLLGAAVAALFANDGAALILTPIVIAMLLALGFSKGTTLAFVMAAGFIADTASLPLIVSNLVNIVSADFFGLGFREYASVMVPVDIAAIVATLVMLHLYFRKDIPQNYDMALLKSPAEAIKDPATFKTGWVVLLLLLVGFFVLEPLGIPVSAIAAVGALILFVVAKRGHAINTGKVLRGAPWQIVIFSLGMYLVVYGLRNAGLTEYLSGVLNVLADNGLWAATLGTGFLTAFLSSIMNNMPTVLVGALSIDGSTASGVIKEAMVYANVIGCDLGPKITPIGSLATLLWLHVLSQKNMTISWGYYFRTGIIMTLPVLFVTLAALALRLSFTL</sequence>
<dbReference type="Gene3D" id="1.10.10.10">
    <property type="entry name" value="Winged helix-like DNA-binding domain superfamily/Winged helix DNA-binding domain"/>
    <property type="match status" value="1"/>
</dbReference>
<feature type="transmembrane region" description="Helical" evidence="9">
    <location>
        <begin position="394"/>
        <end position="415"/>
    </location>
</feature>
<dbReference type="PROSITE" id="PS50987">
    <property type="entry name" value="HTH_ARSR_2"/>
    <property type="match status" value="1"/>
</dbReference>
<organism evidence="11 12">
    <name type="scientific">Trichuris trichiura</name>
    <name type="common">Whipworm</name>
    <name type="synonym">Trichocephalus trichiurus</name>
    <dbReference type="NCBI Taxonomy" id="36087"/>
    <lineage>
        <taxon>Eukaryota</taxon>
        <taxon>Metazoa</taxon>
        <taxon>Ecdysozoa</taxon>
        <taxon>Nematoda</taxon>
        <taxon>Enoplea</taxon>
        <taxon>Dorylaimia</taxon>
        <taxon>Trichinellida</taxon>
        <taxon>Trichuridae</taxon>
        <taxon>Trichuris</taxon>
    </lineage>
</organism>
<dbReference type="InterPro" id="IPR018334">
    <property type="entry name" value="ArsR_HTH"/>
</dbReference>
<feature type="transmembrane region" description="Helical" evidence="9">
    <location>
        <begin position="113"/>
        <end position="136"/>
    </location>
</feature>
<dbReference type="Pfam" id="PF02040">
    <property type="entry name" value="ArsB"/>
    <property type="match status" value="1"/>
</dbReference>
<dbReference type="GO" id="GO:0005886">
    <property type="term" value="C:plasma membrane"/>
    <property type="evidence" value="ECO:0007669"/>
    <property type="project" value="UniProtKB-SubCell"/>
</dbReference>
<keyword evidence="5" id="KW-0805">Transcription regulation</keyword>
<keyword evidence="12" id="KW-1185">Reference proteome</keyword>
<dbReference type="Pfam" id="PF01022">
    <property type="entry name" value="HTH_5"/>
    <property type="match status" value="1"/>
</dbReference>
<feature type="transmembrane region" description="Helical" evidence="9">
    <location>
        <begin position="210"/>
        <end position="228"/>
    </location>
</feature>
<gene>
    <name evidence="11" type="ORF">TTRE_0000789401</name>
</gene>
<proteinExistence type="predicted"/>
<dbReference type="CDD" id="cd00090">
    <property type="entry name" value="HTH_ARSR"/>
    <property type="match status" value="1"/>
</dbReference>
<feature type="transmembrane region" description="Helical" evidence="9">
    <location>
        <begin position="294"/>
        <end position="317"/>
    </location>
</feature>
<dbReference type="NCBIfam" id="NF007528">
    <property type="entry name" value="PRK10141.1"/>
    <property type="match status" value="1"/>
</dbReference>
<dbReference type="OrthoDB" id="10061166at2759"/>
<dbReference type="CDD" id="cd01118">
    <property type="entry name" value="ArsB_permease"/>
    <property type="match status" value="1"/>
</dbReference>
<feature type="transmembrane region" description="Helical" evidence="9">
    <location>
        <begin position="143"/>
        <end position="161"/>
    </location>
</feature>
<evidence type="ECO:0000256" key="2">
    <source>
        <dbReference type="ARBA" id="ARBA00022475"/>
    </source>
</evidence>
<comment type="subcellular location">
    <subcellularLocation>
        <location evidence="1">Cell membrane</location>
        <topology evidence="1">Multi-pass membrane protein</topology>
    </subcellularLocation>
</comment>
<reference evidence="11" key="2">
    <citation type="submission" date="2014-03" db="EMBL/GenBank/DDBJ databases">
        <title>The whipworm genome and dual-species transcriptomics of an intimate host-pathogen interaction.</title>
        <authorList>
            <person name="Foth B.J."/>
            <person name="Tsai I.J."/>
            <person name="Reid A.J."/>
            <person name="Bancroft A.J."/>
            <person name="Nichol S."/>
            <person name="Tracey A."/>
            <person name="Holroyd N."/>
            <person name="Cotton J.A."/>
            <person name="Stanley E.J."/>
            <person name="Zarowiecki M."/>
            <person name="Liu J.Z."/>
            <person name="Huckvale T."/>
            <person name="Cooper P.J."/>
            <person name="Grencis R.K."/>
            <person name="Berriman M."/>
        </authorList>
    </citation>
    <scope>NUCLEOTIDE SEQUENCE [LARGE SCALE GENOMIC DNA]</scope>
</reference>
<feature type="transmembrane region" description="Helical" evidence="9">
    <location>
        <begin position="167"/>
        <end position="189"/>
    </location>
</feature>
<evidence type="ECO:0000256" key="5">
    <source>
        <dbReference type="ARBA" id="ARBA00023015"/>
    </source>
</evidence>
<dbReference type="PRINTS" id="PR00758">
    <property type="entry name" value="ARSENICPUMP"/>
</dbReference>
<dbReference type="EMBL" id="HG806640">
    <property type="protein sequence ID" value="CDW59557.1"/>
    <property type="molecule type" value="Genomic_DNA"/>
</dbReference>
<evidence type="ECO:0000256" key="6">
    <source>
        <dbReference type="ARBA" id="ARBA00023125"/>
    </source>
</evidence>
<dbReference type="GO" id="GO:0003677">
    <property type="term" value="F:DNA binding"/>
    <property type="evidence" value="ECO:0007669"/>
    <property type="project" value="UniProtKB-KW"/>
</dbReference>
<dbReference type="InterPro" id="IPR036388">
    <property type="entry name" value="WH-like_DNA-bd_sf"/>
</dbReference>
<name>A0A077ZGT2_TRITR</name>
<keyword evidence="7 9" id="KW-0472">Membrane</keyword>
<keyword evidence="3 9" id="KW-0812">Transmembrane</keyword>
<dbReference type="SMART" id="SM00418">
    <property type="entry name" value="HTH_ARSR"/>
    <property type="match status" value="1"/>
</dbReference>